<dbReference type="Pfam" id="PF11830">
    <property type="entry name" value="DUF3350"/>
    <property type="match status" value="1"/>
</dbReference>
<dbReference type="InterPro" id="IPR027417">
    <property type="entry name" value="P-loop_NTPase"/>
</dbReference>
<dbReference type="FunFam" id="1.10.10.2750:FF:000002">
    <property type="entry name" value="TBC1 domain family member 4"/>
    <property type="match status" value="1"/>
</dbReference>
<dbReference type="Gene3D" id="1.10.472.80">
    <property type="entry name" value="Ypt/Rab-GAP domain of gyp1p, domain 3"/>
    <property type="match status" value="1"/>
</dbReference>
<accession>A0A1J1ITV1</accession>
<feature type="compositionally biased region" description="Polar residues" evidence="6">
    <location>
        <begin position="1060"/>
        <end position="1070"/>
    </location>
</feature>
<dbReference type="PRINTS" id="PR00449">
    <property type="entry name" value="RASTRNSFRMNG"/>
</dbReference>
<dbReference type="FunFam" id="3.40.50.300:FF:000118">
    <property type="entry name" value="Rho-related GTP-binding protein RhoG"/>
    <property type="match status" value="1"/>
</dbReference>
<feature type="compositionally biased region" description="Basic and acidic residues" evidence="6">
    <location>
        <begin position="175"/>
        <end position="186"/>
    </location>
</feature>
<keyword evidence="5" id="KW-0175">Coiled coil</keyword>
<feature type="compositionally biased region" description="Polar residues" evidence="6">
    <location>
        <begin position="485"/>
        <end position="497"/>
    </location>
</feature>
<dbReference type="FunFam" id="1.10.8.270:FF:000001">
    <property type="entry name" value="TBC1 domain family member 1"/>
    <property type="match status" value="1"/>
</dbReference>
<dbReference type="STRING" id="568069.A0A1J1ITV1"/>
<dbReference type="InterPro" id="IPR011993">
    <property type="entry name" value="PH-like_dom_sf"/>
</dbReference>
<dbReference type="PROSITE" id="PS51420">
    <property type="entry name" value="RHO"/>
    <property type="match status" value="1"/>
</dbReference>
<dbReference type="SMART" id="SM00174">
    <property type="entry name" value="RHO"/>
    <property type="match status" value="1"/>
</dbReference>
<evidence type="ECO:0000256" key="3">
    <source>
        <dbReference type="ARBA" id="ARBA00022741"/>
    </source>
</evidence>
<reference evidence="8 9" key="1">
    <citation type="submission" date="2015-04" db="EMBL/GenBank/DDBJ databases">
        <authorList>
            <person name="Syromyatnikov M.Y."/>
            <person name="Popov V.N."/>
        </authorList>
    </citation>
    <scope>NUCLEOTIDE SEQUENCE [LARGE SCALE GENOMIC DNA]</scope>
</reference>
<dbReference type="InterPro" id="IPR000195">
    <property type="entry name" value="Rab-GAP-TBC_dom"/>
</dbReference>
<dbReference type="PANTHER" id="PTHR47219:SF16">
    <property type="entry name" value="GTPASE ACTIVATING PROTEIN"/>
    <property type="match status" value="1"/>
</dbReference>
<dbReference type="Pfam" id="PF00071">
    <property type="entry name" value="Ras"/>
    <property type="match status" value="1"/>
</dbReference>
<feature type="region of interest" description="Disordered" evidence="6">
    <location>
        <begin position="166"/>
        <end position="200"/>
    </location>
</feature>
<dbReference type="EMBL" id="CVRI01000057">
    <property type="protein sequence ID" value="CRL01953.1"/>
    <property type="molecule type" value="Genomic_DNA"/>
</dbReference>
<dbReference type="SMART" id="SM00164">
    <property type="entry name" value="TBC"/>
    <property type="match status" value="1"/>
</dbReference>
<feature type="coiled-coil region" evidence="5">
    <location>
        <begin position="937"/>
        <end position="971"/>
    </location>
</feature>
<dbReference type="PANTHER" id="PTHR47219">
    <property type="entry name" value="RAB GTPASE-ACTIVATING PROTEIN 1-LIKE"/>
    <property type="match status" value="1"/>
</dbReference>
<dbReference type="Pfam" id="PF00566">
    <property type="entry name" value="RabGAP-TBC"/>
    <property type="match status" value="1"/>
</dbReference>
<dbReference type="CDD" id="cd00157">
    <property type="entry name" value="Rho"/>
    <property type="match status" value="1"/>
</dbReference>
<dbReference type="SMART" id="SM00175">
    <property type="entry name" value="RAB"/>
    <property type="match status" value="1"/>
</dbReference>
<evidence type="ECO:0000256" key="6">
    <source>
        <dbReference type="SAM" id="MobiDB-lite"/>
    </source>
</evidence>
<name>A0A1J1ITV1_9DIPT</name>
<keyword evidence="4" id="KW-0342">GTP-binding</keyword>
<evidence type="ECO:0000259" key="7">
    <source>
        <dbReference type="PROSITE" id="PS50086"/>
    </source>
</evidence>
<dbReference type="CDD" id="cd01269">
    <property type="entry name" value="PTB_TBC1D1_like"/>
    <property type="match status" value="1"/>
</dbReference>
<dbReference type="SMART" id="SM00173">
    <property type="entry name" value="RAS"/>
    <property type="match status" value="1"/>
</dbReference>
<evidence type="ECO:0000256" key="4">
    <source>
        <dbReference type="ARBA" id="ARBA00023134"/>
    </source>
</evidence>
<dbReference type="Gene3D" id="2.30.29.30">
    <property type="entry name" value="Pleckstrin-homology domain (PH domain)/Phosphotyrosine-binding domain (PTB)"/>
    <property type="match status" value="1"/>
</dbReference>
<keyword evidence="2" id="KW-0597">Phosphoprotein</keyword>
<dbReference type="Gene3D" id="1.10.10.2750">
    <property type="match status" value="1"/>
</dbReference>
<dbReference type="SUPFAM" id="SSF50729">
    <property type="entry name" value="PH domain-like"/>
    <property type="match status" value="1"/>
</dbReference>
<evidence type="ECO:0000256" key="2">
    <source>
        <dbReference type="ARBA" id="ARBA00022553"/>
    </source>
</evidence>
<feature type="region of interest" description="Disordered" evidence="6">
    <location>
        <begin position="478"/>
        <end position="503"/>
    </location>
</feature>
<dbReference type="NCBIfam" id="TIGR00231">
    <property type="entry name" value="small_GTP"/>
    <property type="match status" value="1"/>
</dbReference>
<dbReference type="GO" id="GO:0005525">
    <property type="term" value="F:GTP binding"/>
    <property type="evidence" value="ECO:0007669"/>
    <property type="project" value="UniProtKB-KW"/>
</dbReference>
<dbReference type="PROSITE" id="PS51421">
    <property type="entry name" value="RAS"/>
    <property type="match status" value="1"/>
</dbReference>
<feature type="compositionally biased region" description="Low complexity" evidence="6">
    <location>
        <begin position="189"/>
        <end position="199"/>
    </location>
</feature>
<dbReference type="InterPro" id="IPR021785">
    <property type="entry name" value="DUF3350"/>
</dbReference>
<dbReference type="SUPFAM" id="SSF47923">
    <property type="entry name" value="Ypt/Rab-GAP domain of gyp1p"/>
    <property type="match status" value="2"/>
</dbReference>
<protein>
    <submittedName>
        <fullName evidence="8">CLUMA_CG015349, isoform A</fullName>
    </submittedName>
</protein>
<keyword evidence="3" id="KW-0547">Nucleotide-binding</keyword>
<dbReference type="InterPro" id="IPR006020">
    <property type="entry name" value="PTB/PI_dom"/>
</dbReference>
<feature type="domain" description="Rab-GAP TBC" evidence="7">
    <location>
        <begin position="657"/>
        <end position="853"/>
    </location>
</feature>
<dbReference type="InterPro" id="IPR035969">
    <property type="entry name" value="Rab-GAP_TBC_sf"/>
</dbReference>
<evidence type="ECO:0000313" key="8">
    <source>
        <dbReference type="EMBL" id="CRL01953.1"/>
    </source>
</evidence>
<dbReference type="InterPro" id="IPR005225">
    <property type="entry name" value="Small_GTP-bd"/>
</dbReference>
<dbReference type="SMART" id="SM00462">
    <property type="entry name" value="PTB"/>
    <property type="match status" value="1"/>
</dbReference>
<gene>
    <name evidence="8" type="ORF">CLUMA_CG015349</name>
</gene>
<sequence length="1311" mass="150302">MFIPVRREPIVFNKALSDASTLKNNISLLPGDLKSVSPSSSQIIKSADNISTMSSPGGSLTSISSDNSMKIRNDRIMSYKKSRVSQSTSDLNLNNRNLNLSVFGDVQLNDSQFFEVMYIGKIKVSHKKVPKTFIDDAIPKFIAHDKMKMKNLEAVAKQSENLAHQNLSDASASENETKSSSAREGDSGGDQSDSSCVSGEVKNSNVVKEDIIRSYSIEVKQRDRSASIGTIEQNRTMVFILGRTDIRLISPDRKQILLHKNFDTLVRIVQGVENPDHFGIICSEKNKLNEDKFDYIGYVFKCQSDTIAHDIIISVSKSLETLEEEKVKIENKNVIDDLMTCDHCPMIWYNRLCLSIEGMNDKKTYNTIMRYTEELNDEDHDIIIHKYFGSDKVNDFSLDERNKFLLALIEAHCQMRQQRHVHDTIENRSEFLNQYLGGSTIFMKAKRSLSNSFDHLLKRRGSKDCDTNNNVSIDTEYRKRAKPNRSMSLEENSSQGMTLRRESPERQKINTSKMDMFLKVGNTSKDNSNKIGSWRQNILKKVAVKEKGVIVDDESLKFLPTKTRKNYRSRQKRSATELRDLWKSAGKQIILLLRMEKENARLQEQQNEYEIRRMKLDYNDIISCDQKLTEVWESYINEASKSPSTDNRLFLQGIKSGVPRGKRGEVWMMLAQQYNKNHPMIDTTDFINYNTSYQDLLKNLTEHQHAIFIDIGRTFPNHEYYKTPFGLGQLSLFNILKAYSILDPEVGYCQGLAFICGVLLLHLSEEHTFNLLKHLMFQRQLRLNYLPSMKHFQMQLYQLSRLIKDNLPEIHELFDKNDVATTLYASSWMLTIFSSSFELGFVSKIYDLLLFASEEVIFRVILSLLHVHKEELLKLDCFEDIMNYLKNVIPKIDEVIMTKVFQNVYTLCITRQLMDYRIEYNVLTEEIQNTNHHVENLRISKEENAGLQKQLQIAESNIKRLESIRQSQQQEIQSIGIQTQSLENTIRTLGDYLSSLSNTRKDIEIPTDIRRLLQQLEHQQKQQQMKRRPVFLDRKIGKSVSVNGLGMNLKVLVEQNENENSLLQTPPSAVTPTISTSPMSSPISITPTLTTPEILALSPSPSPGKKKYFEKAFEQIRQFEADYINTNMRPLKVTVVGDGAVGKTCLLISYTQNEFPEEYVPTVFDNHACTINVDNKEYSLTLWDTAGQEDYERLRPLSYPNTDCFLLCYSIAAKASYENVVSKWSPEIRHFSPHVPIVLVGTKADLRVQGSEKFVTTVEGKKLKNKIGAFFFVECSAKKKTNLSMVFEEAIRAVERKKPGGGGRKPSCSIL</sequence>
<keyword evidence="1" id="KW-0343">GTPase activation</keyword>
<dbReference type="OrthoDB" id="295078at2759"/>
<dbReference type="PROSITE" id="PS51419">
    <property type="entry name" value="RAB"/>
    <property type="match status" value="1"/>
</dbReference>
<dbReference type="Gene3D" id="3.40.50.300">
    <property type="entry name" value="P-loop containing nucleotide triphosphate hydrolases"/>
    <property type="match status" value="1"/>
</dbReference>
<feature type="region of interest" description="Disordered" evidence="6">
    <location>
        <begin position="1060"/>
        <end position="1081"/>
    </location>
</feature>
<dbReference type="GO" id="GO:0003924">
    <property type="term" value="F:GTPase activity"/>
    <property type="evidence" value="ECO:0007669"/>
    <property type="project" value="InterPro"/>
</dbReference>
<proteinExistence type="predicted"/>
<dbReference type="PROSITE" id="PS50086">
    <property type="entry name" value="TBC_RABGAP"/>
    <property type="match status" value="1"/>
</dbReference>
<organism evidence="8 9">
    <name type="scientific">Clunio marinus</name>
    <dbReference type="NCBI Taxonomy" id="568069"/>
    <lineage>
        <taxon>Eukaryota</taxon>
        <taxon>Metazoa</taxon>
        <taxon>Ecdysozoa</taxon>
        <taxon>Arthropoda</taxon>
        <taxon>Hexapoda</taxon>
        <taxon>Insecta</taxon>
        <taxon>Pterygota</taxon>
        <taxon>Neoptera</taxon>
        <taxon>Endopterygota</taxon>
        <taxon>Diptera</taxon>
        <taxon>Nematocera</taxon>
        <taxon>Chironomoidea</taxon>
        <taxon>Chironomidae</taxon>
        <taxon>Clunio</taxon>
    </lineage>
</organism>
<keyword evidence="9" id="KW-1185">Reference proteome</keyword>
<dbReference type="InterPro" id="IPR050302">
    <property type="entry name" value="Rab_GAP_TBC_domain"/>
</dbReference>
<dbReference type="GO" id="GO:0005096">
    <property type="term" value="F:GTPase activator activity"/>
    <property type="evidence" value="ECO:0007669"/>
    <property type="project" value="UniProtKB-KW"/>
</dbReference>
<evidence type="ECO:0000256" key="1">
    <source>
        <dbReference type="ARBA" id="ARBA00022468"/>
    </source>
</evidence>
<dbReference type="SMART" id="SM00176">
    <property type="entry name" value="RAN"/>
    <property type="match status" value="1"/>
</dbReference>
<dbReference type="Gene3D" id="1.10.8.270">
    <property type="entry name" value="putative rabgap domain of human tbc1 domain family member 14 like domains"/>
    <property type="match status" value="1"/>
</dbReference>
<dbReference type="InterPro" id="IPR001806">
    <property type="entry name" value="Small_GTPase"/>
</dbReference>
<feature type="compositionally biased region" description="Low complexity" evidence="6">
    <location>
        <begin position="1071"/>
        <end position="1081"/>
    </location>
</feature>
<dbReference type="Proteomes" id="UP000183832">
    <property type="component" value="Unassembled WGS sequence"/>
</dbReference>
<evidence type="ECO:0000313" key="9">
    <source>
        <dbReference type="Proteomes" id="UP000183832"/>
    </source>
</evidence>
<dbReference type="SUPFAM" id="SSF52540">
    <property type="entry name" value="P-loop containing nucleoside triphosphate hydrolases"/>
    <property type="match status" value="1"/>
</dbReference>
<evidence type="ECO:0000256" key="5">
    <source>
        <dbReference type="SAM" id="Coils"/>
    </source>
</evidence>